<accession>A0A0M3I328</accession>
<reference evidence="2" key="1">
    <citation type="submission" date="2017-02" db="UniProtKB">
        <authorList>
            <consortium name="WormBaseParasite"/>
        </authorList>
    </citation>
    <scope>IDENTIFICATION</scope>
</reference>
<evidence type="ECO:0000313" key="2">
    <source>
        <dbReference type="WBParaSite" id="ALUE_0001099001-mRNA-1"/>
    </source>
</evidence>
<name>A0A0M3I328_ASCLU</name>
<protein>
    <submittedName>
        <fullName evidence="2">Uncharacterized protein</fullName>
    </submittedName>
</protein>
<dbReference type="WBParaSite" id="ALUE_0001099001-mRNA-1">
    <property type="protein sequence ID" value="ALUE_0001099001-mRNA-1"/>
    <property type="gene ID" value="ALUE_0001099001"/>
</dbReference>
<proteinExistence type="predicted"/>
<organism evidence="1 2">
    <name type="scientific">Ascaris lumbricoides</name>
    <name type="common">Giant roundworm</name>
    <dbReference type="NCBI Taxonomy" id="6252"/>
    <lineage>
        <taxon>Eukaryota</taxon>
        <taxon>Metazoa</taxon>
        <taxon>Ecdysozoa</taxon>
        <taxon>Nematoda</taxon>
        <taxon>Chromadorea</taxon>
        <taxon>Rhabditida</taxon>
        <taxon>Spirurina</taxon>
        <taxon>Ascaridomorpha</taxon>
        <taxon>Ascaridoidea</taxon>
        <taxon>Ascarididae</taxon>
        <taxon>Ascaris</taxon>
    </lineage>
</organism>
<dbReference type="Proteomes" id="UP000036681">
    <property type="component" value="Unplaced"/>
</dbReference>
<evidence type="ECO:0000313" key="1">
    <source>
        <dbReference type="Proteomes" id="UP000036681"/>
    </source>
</evidence>
<sequence length="67" mass="8161">MKVDDHRRLLQRRRRRGYAASCTDRFGRREIPPLDEVRNILTCSVFRDYVRRSHSKQSANLYLFLHQ</sequence>
<dbReference type="AlphaFoldDB" id="A0A0M3I328"/>
<keyword evidence="1" id="KW-1185">Reference proteome</keyword>